<accession>A0A4R2S1I9</accession>
<dbReference type="InterPro" id="IPR058867">
    <property type="entry name" value="YtzJ"/>
</dbReference>
<dbReference type="Proteomes" id="UP000294746">
    <property type="component" value="Unassembled WGS sequence"/>
</dbReference>
<gene>
    <name evidence="1" type="ORF">EDD57_11450</name>
</gene>
<sequence length="67" mass="7790">MIISRRALARAKLEKLRQGFSVYTEIEEIAQSIEKKLDTIDFPVHIDRTDLGCWFIPDTDTSNHKVE</sequence>
<proteinExistence type="predicted"/>
<dbReference type="RefSeq" id="WP_131848624.1">
    <property type="nucleotide sequence ID" value="NZ_SLXV01000014.1"/>
</dbReference>
<name>A0A4R2S1I9_9BACL</name>
<evidence type="ECO:0000313" key="2">
    <source>
        <dbReference type="Proteomes" id="UP000294746"/>
    </source>
</evidence>
<dbReference type="AlphaFoldDB" id="A0A4R2S1I9"/>
<reference evidence="1 2" key="1">
    <citation type="submission" date="2019-03" db="EMBL/GenBank/DDBJ databases">
        <title>Genomic Encyclopedia of Type Strains, Phase IV (KMG-IV): sequencing the most valuable type-strain genomes for metagenomic binning, comparative biology and taxonomic classification.</title>
        <authorList>
            <person name="Goeker M."/>
        </authorList>
    </citation>
    <scope>NUCLEOTIDE SEQUENCE [LARGE SCALE GENOMIC DNA]</scope>
    <source>
        <strain evidence="1 2">DSM 46831</strain>
    </source>
</reference>
<dbReference type="Pfam" id="PF26326">
    <property type="entry name" value="YtzJ"/>
    <property type="match status" value="1"/>
</dbReference>
<protein>
    <submittedName>
        <fullName evidence="1">Uncharacterized protein</fullName>
    </submittedName>
</protein>
<organism evidence="1 2">
    <name type="scientific">Baia soyae</name>
    <dbReference type="NCBI Taxonomy" id="1544746"/>
    <lineage>
        <taxon>Bacteria</taxon>
        <taxon>Bacillati</taxon>
        <taxon>Bacillota</taxon>
        <taxon>Bacilli</taxon>
        <taxon>Bacillales</taxon>
        <taxon>Thermoactinomycetaceae</taxon>
        <taxon>Baia</taxon>
    </lineage>
</organism>
<comment type="caution">
    <text evidence="1">The sequence shown here is derived from an EMBL/GenBank/DDBJ whole genome shotgun (WGS) entry which is preliminary data.</text>
</comment>
<dbReference type="OrthoDB" id="2679903at2"/>
<dbReference type="EMBL" id="SLXV01000014">
    <property type="protein sequence ID" value="TCP69067.1"/>
    <property type="molecule type" value="Genomic_DNA"/>
</dbReference>
<evidence type="ECO:0000313" key="1">
    <source>
        <dbReference type="EMBL" id="TCP69067.1"/>
    </source>
</evidence>
<keyword evidence="2" id="KW-1185">Reference proteome</keyword>